<dbReference type="Proteomes" id="UP001066276">
    <property type="component" value="Chromosome 4_1"/>
</dbReference>
<protein>
    <submittedName>
        <fullName evidence="1">Uncharacterized protein</fullName>
    </submittedName>
</protein>
<comment type="caution">
    <text evidence="1">The sequence shown here is derived from an EMBL/GenBank/DDBJ whole genome shotgun (WGS) entry which is preliminary data.</text>
</comment>
<dbReference type="EMBL" id="JANPWB010000007">
    <property type="protein sequence ID" value="KAJ1168312.1"/>
    <property type="molecule type" value="Genomic_DNA"/>
</dbReference>
<gene>
    <name evidence="1" type="ORF">NDU88_000242</name>
</gene>
<proteinExistence type="predicted"/>
<reference evidence="1" key="1">
    <citation type="journal article" date="2022" name="bioRxiv">
        <title>Sequencing and chromosome-scale assembly of the giantPleurodeles waltlgenome.</title>
        <authorList>
            <person name="Brown T."/>
            <person name="Elewa A."/>
            <person name="Iarovenko S."/>
            <person name="Subramanian E."/>
            <person name="Araus A.J."/>
            <person name="Petzold A."/>
            <person name="Susuki M."/>
            <person name="Suzuki K.-i.T."/>
            <person name="Hayashi T."/>
            <person name="Toyoda A."/>
            <person name="Oliveira C."/>
            <person name="Osipova E."/>
            <person name="Leigh N.D."/>
            <person name="Simon A."/>
            <person name="Yun M.H."/>
        </authorList>
    </citation>
    <scope>NUCLEOTIDE SEQUENCE</scope>
    <source>
        <strain evidence="1">20211129_DDA</strain>
        <tissue evidence="1">Liver</tissue>
    </source>
</reference>
<organism evidence="1 2">
    <name type="scientific">Pleurodeles waltl</name>
    <name type="common">Iberian ribbed newt</name>
    <dbReference type="NCBI Taxonomy" id="8319"/>
    <lineage>
        <taxon>Eukaryota</taxon>
        <taxon>Metazoa</taxon>
        <taxon>Chordata</taxon>
        <taxon>Craniata</taxon>
        <taxon>Vertebrata</taxon>
        <taxon>Euteleostomi</taxon>
        <taxon>Amphibia</taxon>
        <taxon>Batrachia</taxon>
        <taxon>Caudata</taxon>
        <taxon>Salamandroidea</taxon>
        <taxon>Salamandridae</taxon>
        <taxon>Pleurodelinae</taxon>
        <taxon>Pleurodeles</taxon>
    </lineage>
</organism>
<name>A0AAV7SW11_PLEWA</name>
<keyword evidence="2" id="KW-1185">Reference proteome</keyword>
<dbReference type="AlphaFoldDB" id="A0AAV7SW11"/>
<feature type="non-terminal residue" evidence="1">
    <location>
        <position position="1"/>
    </location>
</feature>
<accession>A0AAV7SW11</accession>
<evidence type="ECO:0000313" key="2">
    <source>
        <dbReference type="Proteomes" id="UP001066276"/>
    </source>
</evidence>
<sequence>LCSSALTRVSTPLSSGQLCSSAFTRVSTSPSWAAELFQIPTLTQDFLNQERVISMAPPR</sequence>
<evidence type="ECO:0000313" key="1">
    <source>
        <dbReference type="EMBL" id="KAJ1168312.1"/>
    </source>
</evidence>
<feature type="non-terminal residue" evidence="1">
    <location>
        <position position="59"/>
    </location>
</feature>